<feature type="domain" description="Myb-like" evidence="8">
    <location>
        <begin position="275"/>
        <end position="326"/>
    </location>
</feature>
<name>H3GDL3_PHYRM</name>
<evidence type="ECO:0000256" key="7">
    <source>
        <dbReference type="SAM" id="MobiDB-lite"/>
    </source>
</evidence>
<dbReference type="Proteomes" id="UP000005238">
    <property type="component" value="Unassembled WGS sequence"/>
</dbReference>
<dbReference type="EnsemblProtists" id="Phyra73658">
    <property type="protein sequence ID" value="Phyra73658"/>
    <property type="gene ID" value="Phyra73658"/>
</dbReference>
<dbReference type="Pfam" id="PF23670">
    <property type="entry name" value="PIGBOS1"/>
    <property type="match status" value="1"/>
</dbReference>
<dbReference type="GO" id="GO:0006281">
    <property type="term" value="P:DNA repair"/>
    <property type="evidence" value="ECO:0007669"/>
    <property type="project" value="InterPro"/>
</dbReference>
<dbReference type="VEuPathDB" id="FungiDB:KRP22_2358"/>
<dbReference type="InterPro" id="IPR027109">
    <property type="entry name" value="Swc4/Dmap1"/>
</dbReference>
<dbReference type="InterPro" id="IPR001005">
    <property type="entry name" value="SANT/Myb"/>
</dbReference>
<keyword evidence="6" id="KW-0175">Coiled coil</keyword>
<evidence type="ECO:0000256" key="6">
    <source>
        <dbReference type="SAM" id="Coils"/>
    </source>
</evidence>
<evidence type="ECO:0000256" key="3">
    <source>
        <dbReference type="ARBA" id="ARBA00023015"/>
    </source>
</evidence>
<dbReference type="InterPro" id="IPR009057">
    <property type="entry name" value="Homeodomain-like_sf"/>
</dbReference>
<keyword evidence="3" id="KW-0805">Transcription regulation</keyword>
<dbReference type="InterPro" id="IPR057394">
    <property type="entry name" value="PIGBOS1"/>
</dbReference>
<dbReference type="PANTHER" id="PTHR12855">
    <property type="entry name" value="DNA METHYLTRANSFERASE 1-ASSOCIATED PROTEIN 1 FAMILY MEMBER"/>
    <property type="match status" value="1"/>
</dbReference>
<feature type="region of interest" description="Disordered" evidence="7">
    <location>
        <begin position="339"/>
        <end position="408"/>
    </location>
</feature>
<evidence type="ECO:0000256" key="1">
    <source>
        <dbReference type="ARBA" id="ARBA00004123"/>
    </source>
</evidence>
<dbReference type="InterPro" id="IPR032563">
    <property type="entry name" value="DAMP1_SANT-like"/>
</dbReference>
<keyword evidence="10" id="KW-1185">Reference proteome</keyword>
<keyword evidence="2" id="KW-0156">Chromatin regulator</keyword>
<dbReference type="AlphaFoldDB" id="H3GDL3"/>
<evidence type="ECO:0000259" key="8">
    <source>
        <dbReference type="PROSITE" id="PS50090"/>
    </source>
</evidence>
<dbReference type="Pfam" id="PF16282">
    <property type="entry name" value="SANT_DAMP1_like"/>
    <property type="match status" value="1"/>
</dbReference>
<feature type="coiled-coil region" evidence="6">
    <location>
        <begin position="431"/>
        <end position="458"/>
    </location>
</feature>
<dbReference type="PROSITE" id="PS50090">
    <property type="entry name" value="MYB_LIKE"/>
    <property type="match status" value="1"/>
</dbReference>
<feature type="region of interest" description="Disordered" evidence="7">
    <location>
        <begin position="588"/>
        <end position="639"/>
    </location>
</feature>
<dbReference type="Pfam" id="PF05499">
    <property type="entry name" value="DMAP1"/>
    <property type="match status" value="1"/>
</dbReference>
<reference evidence="9" key="2">
    <citation type="submission" date="2015-06" db="UniProtKB">
        <authorList>
            <consortium name="EnsemblProtists"/>
        </authorList>
    </citation>
    <scope>IDENTIFICATION</scope>
    <source>
        <strain evidence="9">Pr102</strain>
    </source>
</reference>
<keyword evidence="4" id="KW-0804">Transcription</keyword>
<sequence length="639" mass="70582">MFENRQRVEEARTRAKQGALKDTAKSMVSLFNKKKDGRTLRPRVRRTTPLMDVGLAVVLGAVTGVYIFKDTLQRWQVTEGEYVAAEVSKATQEISHFCPINPLHAIRSLEGADDMSDVAQILGLAGPKSGTNGAAASDLGQLKPSGVKQSGGSGASKQKKLTGMQREVLELLESNHRASHALYQGFGKTSLKQKWQERQKSPAVKWLRKSFRNPARAALVGESGDEGLVLSHWGKAHLEQPDYVFARFNVQSDTTSYTDEEFEAILAHHLDPMMKWTKEETDLLLKLCQRLDLRWVVVSDKFNSNPIAKSAPRSMEDIKYRYYEVTRLLAEYRDKKTRGALENTPATSGSAASTPSDTAMLPAGEATPTPAGAMPPSAGVAVKVEPGAATSAPSTPVPSGPAASTSERHYRFNIAYEKQRKRQLDLTFSRTVEEENEIRRLNDELRGVEQQLKKVAVRVDSKKRKELADVPYEIKRPLPTGVILRSSLLALPQQKHALSAKLLKKLQLLLDEMGVPTRPMPTKPVCETFDQLRQDAVGLLSLRKHLKSKQNEVQALRERYHALTGKEYKPITTPVTLSERPGDAAVADNSAASAANHTQNTISKGKTPKHSEKAIRAAKRRSSSGHPALPAKRNKKVPH</sequence>
<feature type="region of interest" description="Disordered" evidence="7">
    <location>
        <begin position="133"/>
        <end position="161"/>
    </location>
</feature>
<dbReference type="VEuPathDB" id="FungiDB:KRP23_4414"/>
<feature type="coiled-coil region" evidence="6">
    <location>
        <begin position="539"/>
        <end position="566"/>
    </location>
</feature>
<dbReference type="GO" id="GO:0035267">
    <property type="term" value="C:NuA4 histone acetyltransferase complex"/>
    <property type="evidence" value="ECO:0000318"/>
    <property type="project" value="GO_Central"/>
</dbReference>
<proteinExistence type="predicted"/>
<dbReference type="Gene3D" id="1.10.10.60">
    <property type="entry name" value="Homeodomain-like"/>
    <property type="match status" value="1"/>
</dbReference>
<dbReference type="eggNOG" id="KOG2656">
    <property type="taxonomic scope" value="Eukaryota"/>
</dbReference>
<dbReference type="GO" id="GO:0003714">
    <property type="term" value="F:transcription corepressor activity"/>
    <property type="evidence" value="ECO:0000318"/>
    <property type="project" value="GO_Central"/>
</dbReference>
<keyword evidence="5" id="KW-0539">Nucleus</keyword>
<dbReference type="SUPFAM" id="SSF46689">
    <property type="entry name" value="Homeodomain-like"/>
    <property type="match status" value="1"/>
</dbReference>
<reference evidence="10" key="1">
    <citation type="journal article" date="2006" name="Science">
        <title>Phytophthora genome sequences uncover evolutionary origins and mechanisms of pathogenesis.</title>
        <authorList>
            <person name="Tyler B.M."/>
            <person name="Tripathy S."/>
            <person name="Zhang X."/>
            <person name="Dehal P."/>
            <person name="Jiang R.H."/>
            <person name="Aerts A."/>
            <person name="Arredondo F.D."/>
            <person name="Baxter L."/>
            <person name="Bensasson D."/>
            <person name="Beynon J.L."/>
            <person name="Chapman J."/>
            <person name="Damasceno C.M."/>
            <person name="Dorrance A.E."/>
            <person name="Dou D."/>
            <person name="Dickerman A.W."/>
            <person name="Dubchak I.L."/>
            <person name="Garbelotto M."/>
            <person name="Gijzen M."/>
            <person name="Gordon S.G."/>
            <person name="Govers F."/>
            <person name="Grunwald N.J."/>
            <person name="Huang W."/>
            <person name="Ivors K.L."/>
            <person name="Jones R.W."/>
            <person name="Kamoun S."/>
            <person name="Krampis K."/>
            <person name="Lamour K.H."/>
            <person name="Lee M.K."/>
            <person name="McDonald W.H."/>
            <person name="Medina M."/>
            <person name="Meijer H.J."/>
            <person name="Nordberg E.K."/>
            <person name="Maclean D.J."/>
            <person name="Ospina-Giraldo M.D."/>
            <person name="Morris P.F."/>
            <person name="Phuntumart V."/>
            <person name="Putnam N.H."/>
            <person name="Rash S."/>
            <person name="Rose J.K."/>
            <person name="Sakihama Y."/>
            <person name="Salamov A.A."/>
            <person name="Savidor A."/>
            <person name="Scheuring C.F."/>
            <person name="Smith B.M."/>
            <person name="Sobral B.W."/>
            <person name="Terry A."/>
            <person name="Torto-Alalibo T.A."/>
            <person name="Win J."/>
            <person name="Xu Z."/>
            <person name="Zhang H."/>
            <person name="Grigoriev I.V."/>
            <person name="Rokhsar D.S."/>
            <person name="Boore J.L."/>
        </authorList>
    </citation>
    <scope>NUCLEOTIDE SEQUENCE [LARGE SCALE GENOMIC DNA]</scope>
    <source>
        <strain evidence="10">Pr102</strain>
    </source>
</reference>
<dbReference type="GO" id="GO:0000122">
    <property type="term" value="P:negative regulation of transcription by RNA polymerase II"/>
    <property type="evidence" value="ECO:0000318"/>
    <property type="project" value="GO_Central"/>
</dbReference>
<dbReference type="InterPro" id="IPR008468">
    <property type="entry name" value="DMAP1"/>
</dbReference>
<evidence type="ECO:0000256" key="4">
    <source>
        <dbReference type="ARBA" id="ARBA00023163"/>
    </source>
</evidence>
<evidence type="ECO:0000313" key="9">
    <source>
        <dbReference type="EnsemblProtists" id="Phyra73658"/>
    </source>
</evidence>
<dbReference type="HOGENOM" id="CLU_030858_0_0_1"/>
<protein>
    <recommendedName>
        <fullName evidence="8">Myb-like domain-containing protein</fullName>
    </recommendedName>
</protein>
<dbReference type="PANTHER" id="PTHR12855:SF10">
    <property type="entry name" value="DNA METHYLTRANSFERASE 1-ASSOCIATED PROTEIN 1"/>
    <property type="match status" value="1"/>
</dbReference>
<dbReference type="STRING" id="164328.H3GDL3"/>
<accession>H3GDL3</accession>
<dbReference type="GO" id="GO:0000812">
    <property type="term" value="C:Swr1 complex"/>
    <property type="evidence" value="ECO:0000318"/>
    <property type="project" value="GO_Central"/>
</dbReference>
<dbReference type="SMART" id="SM00717">
    <property type="entry name" value="SANT"/>
    <property type="match status" value="1"/>
</dbReference>
<dbReference type="GO" id="GO:0006338">
    <property type="term" value="P:chromatin remodeling"/>
    <property type="evidence" value="ECO:0007669"/>
    <property type="project" value="InterPro"/>
</dbReference>
<dbReference type="InParanoid" id="H3GDL3"/>
<dbReference type="OMA" id="RANVEYP"/>
<dbReference type="FunCoup" id="H3GDL3">
    <property type="interactions" value="13"/>
</dbReference>
<comment type="subcellular location">
    <subcellularLocation>
        <location evidence="1">Nucleus</location>
    </subcellularLocation>
</comment>
<organism evidence="9 10">
    <name type="scientific">Phytophthora ramorum</name>
    <name type="common">Sudden oak death agent</name>
    <dbReference type="NCBI Taxonomy" id="164328"/>
    <lineage>
        <taxon>Eukaryota</taxon>
        <taxon>Sar</taxon>
        <taxon>Stramenopiles</taxon>
        <taxon>Oomycota</taxon>
        <taxon>Peronosporomycetes</taxon>
        <taxon>Peronosporales</taxon>
        <taxon>Peronosporaceae</taxon>
        <taxon>Phytophthora</taxon>
    </lineage>
</organism>
<evidence type="ECO:0000256" key="2">
    <source>
        <dbReference type="ARBA" id="ARBA00022853"/>
    </source>
</evidence>
<feature type="compositionally biased region" description="Low complexity" evidence="7">
    <location>
        <begin position="344"/>
        <end position="379"/>
    </location>
</feature>
<dbReference type="EMBL" id="DS566001">
    <property type="status" value="NOT_ANNOTATED_CDS"/>
    <property type="molecule type" value="Genomic_DNA"/>
</dbReference>
<evidence type="ECO:0000313" key="10">
    <source>
        <dbReference type="Proteomes" id="UP000005238"/>
    </source>
</evidence>
<evidence type="ECO:0000256" key="5">
    <source>
        <dbReference type="ARBA" id="ARBA00023242"/>
    </source>
</evidence>